<evidence type="ECO:0008006" key="3">
    <source>
        <dbReference type="Google" id="ProtNLM"/>
    </source>
</evidence>
<dbReference type="EMBL" id="CP139858">
    <property type="protein sequence ID" value="WQB98679.1"/>
    <property type="molecule type" value="Genomic_DNA"/>
</dbReference>
<protein>
    <recommendedName>
        <fullName evidence="3">HEPN domain-containing protein</fullName>
    </recommendedName>
</protein>
<reference evidence="1 2" key="1">
    <citation type="submission" date="2023-11" db="EMBL/GenBank/DDBJ databases">
        <authorList>
            <person name="Panchal A.K."/>
            <person name="Meaney J.S."/>
            <person name="Karas B.J."/>
            <person name="diCenzo G.C."/>
        </authorList>
    </citation>
    <scope>NUCLEOTIDE SEQUENCE [LARGE SCALE GENOMIC DNA]</scope>
    <source>
        <strain evidence="1 2">NZP2235</strain>
    </source>
</reference>
<sequence>MAKATVHGSGLTAYGIYLLAQSYQAGGDRLGKFEDEYSRFSDHPRRLLYFQAIENYLRSFLRLHGTEPEAIRRYDHDFSAMLDDSKSFGLRTKGRTEKFIRESGDRRDYVRVRYDYNLRVLDEPVLRSPPAMAQLTSAVTNLEVSVRLALVATGIEIVPRAER</sequence>
<gene>
    <name evidence="1" type="ORF">U0R22_002843</name>
</gene>
<dbReference type="RefSeq" id="WP_322418914.1">
    <property type="nucleotide sequence ID" value="NZ_CP139858.1"/>
</dbReference>
<proteinExistence type="predicted"/>
<evidence type="ECO:0000313" key="1">
    <source>
        <dbReference type="EMBL" id="WQB98679.1"/>
    </source>
</evidence>
<organism evidence="1 2">
    <name type="scientific">Mesorhizobium huakuii</name>
    <dbReference type="NCBI Taxonomy" id="28104"/>
    <lineage>
        <taxon>Bacteria</taxon>
        <taxon>Pseudomonadati</taxon>
        <taxon>Pseudomonadota</taxon>
        <taxon>Alphaproteobacteria</taxon>
        <taxon>Hyphomicrobiales</taxon>
        <taxon>Phyllobacteriaceae</taxon>
        <taxon>Mesorhizobium</taxon>
    </lineage>
</organism>
<name>A0ABZ0VRA3_9HYPH</name>
<evidence type="ECO:0000313" key="2">
    <source>
        <dbReference type="Proteomes" id="UP001322481"/>
    </source>
</evidence>
<dbReference type="Proteomes" id="UP001322481">
    <property type="component" value="Chromosome"/>
</dbReference>
<accession>A0ABZ0VRA3</accession>
<keyword evidence="2" id="KW-1185">Reference proteome</keyword>